<gene>
    <name evidence="2" type="ORF">GFB47_04655</name>
</gene>
<organism evidence="2 3">
    <name type="scientific">Vibrio algicola</name>
    <dbReference type="NCBI Taxonomy" id="2662262"/>
    <lineage>
        <taxon>Bacteria</taxon>
        <taxon>Pseudomonadati</taxon>
        <taxon>Pseudomonadota</taxon>
        <taxon>Gammaproteobacteria</taxon>
        <taxon>Vibrionales</taxon>
        <taxon>Vibrionaceae</taxon>
        <taxon>Vibrio</taxon>
    </lineage>
</organism>
<dbReference type="AlphaFoldDB" id="A0A5Q0TCA0"/>
<evidence type="ECO:0000256" key="1">
    <source>
        <dbReference type="SAM" id="MobiDB-lite"/>
    </source>
</evidence>
<name>A0A5Q0TCA0_9VIBR</name>
<dbReference type="InterPro" id="IPR009228">
    <property type="entry name" value="Capsid_scaffold_GpO"/>
</dbReference>
<feature type="region of interest" description="Disordered" evidence="1">
    <location>
        <begin position="266"/>
        <end position="291"/>
    </location>
</feature>
<evidence type="ECO:0000313" key="2">
    <source>
        <dbReference type="EMBL" id="QGA64753.1"/>
    </source>
</evidence>
<dbReference type="RefSeq" id="WP_153446904.1">
    <property type="nucleotide sequence ID" value="NZ_CP045699.1"/>
</dbReference>
<sequence length="291" mass="32414">MPKTSDWKIVATEGATVDGRAITANWIKDMADSYSVDEYAALIWPEHYRSAWSIFEGKNWGTVEELKQAKQGGKLRLFAKITPNQYLLDANADGQKLFTSIEPNPDYKGQGQCYLMGLAVTDSPASSGTTRLKFSKDSEHEYSELESLDLTEYFTVDQNGLAKAFSTLANFFKTGGELPQPNAHANQSQEEIKVNEEQLKAIFAEQFKTLKTELKDELKQEFATQAPAPVVEEAPQQFTAADLSAELEKQLKPLNDQVTELKDKFAKLEEEAPGQRPNNTGGGEDNKYSLI</sequence>
<protein>
    <submittedName>
        <fullName evidence="2">Capsid protein</fullName>
    </submittedName>
</protein>
<evidence type="ECO:0000313" key="3">
    <source>
        <dbReference type="Proteomes" id="UP000348942"/>
    </source>
</evidence>
<keyword evidence="3" id="KW-1185">Reference proteome</keyword>
<reference evidence="2 3" key="1">
    <citation type="submission" date="2019-10" db="EMBL/GenBank/DDBJ databases">
        <title>Vibrio sp. nov., isolated from Coralline algae surface.</title>
        <authorList>
            <person name="Geng Y."/>
            <person name="Zhang X."/>
        </authorList>
    </citation>
    <scope>NUCLEOTIDE SEQUENCE [LARGE SCALE GENOMIC DNA]</scope>
    <source>
        <strain evidence="2 3">SM1977</strain>
    </source>
</reference>
<proteinExistence type="predicted"/>
<dbReference type="Pfam" id="PF05929">
    <property type="entry name" value="Phage_GPO"/>
    <property type="match status" value="1"/>
</dbReference>
<dbReference type="EMBL" id="CP045699">
    <property type="protein sequence ID" value="QGA64753.1"/>
    <property type="molecule type" value="Genomic_DNA"/>
</dbReference>
<dbReference type="Proteomes" id="UP000348942">
    <property type="component" value="Chromosome 1"/>
</dbReference>
<accession>A0A5Q0TCA0</accession>